<dbReference type="EMBL" id="MU004242">
    <property type="protein sequence ID" value="KAF2664605.1"/>
    <property type="molecule type" value="Genomic_DNA"/>
</dbReference>
<evidence type="ECO:0000313" key="3">
    <source>
        <dbReference type="EMBL" id="KAF2664605.1"/>
    </source>
</evidence>
<dbReference type="InterPro" id="IPR057229">
    <property type="entry name" value="DUF7907"/>
</dbReference>
<proteinExistence type="predicted"/>
<dbReference type="AlphaFoldDB" id="A0A6A6TWY0"/>
<dbReference type="Proteomes" id="UP000799302">
    <property type="component" value="Unassembled WGS sequence"/>
</dbReference>
<protein>
    <recommendedName>
        <fullName evidence="2">DUF7907 domain-containing protein</fullName>
    </recommendedName>
</protein>
<evidence type="ECO:0000313" key="4">
    <source>
        <dbReference type="Proteomes" id="UP000799302"/>
    </source>
</evidence>
<organism evidence="3 4">
    <name type="scientific">Microthyrium microscopicum</name>
    <dbReference type="NCBI Taxonomy" id="703497"/>
    <lineage>
        <taxon>Eukaryota</taxon>
        <taxon>Fungi</taxon>
        <taxon>Dikarya</taxon>
        <taxon>Ascomycota</taxon>
        <taxon>Pezizomycotina</taxon>
        <taxon>Dothideomycetes</taxon>
        <taxon>Dothideomycetes incertae sedis</taxon>
        <taxon>Microthyriales</taxon>
        <taxon>Microthyriaceae</taxon>
        <taxon>Microthyrium</taxon>
    </lineage>
</organism>
<evidence type="ECO:0000256" key="1">
    <source>
        <dbReference type="SAM" id="SignalP"/>
    </source>
</evidence>
<keyword evidence="4" id="KW-1185">Reference proteome</keyword>
<feature type="signal peptide" evidence="1">
    <location>
        <begin position="1"/>
        <end position="18"/>
    </location>
</feature>
<sequence length="204" mass="22233">MLSTILLGICALTASVTAQYTTQSDPFYLVLLSEDLQVNGSTLNACHEGAAIEGLCVGSKLPLNGTTTGFSTFQFNTSESITVPNPDIGETGLLTFTLRGSGFNESEAMSLYPYTASNVALPLFQPGYSQTPVAFDARELLNIQDYIDDTVDPAVAAGPFALYRWYSCKVYYTGYRYTVLSWVYGKYPPQNPTCCKVDVLRVFA</sequence>
<reference evidence="3" key="1">
    <citation type="journal article" date="2020" name="Stud. Mycol.">
        <title>101 Dothideomycetes genomes: a test case for predicting lifestyles and emergence of pathogens.</title>
        <authorList>
            <person name="Haridas S."/>
            <person name="Albert R."/>
            <person name="Binder M."/>
            <person name="Bloem J."/>
            <person name="Labutti K."/>
            <person name="Salamov A."/>
            <person name="Andreopoulos B."/>
            <person name="Baker S."/>
            <person name="Barry K."/>
            <person name="Bills G."/>
            <person name="Bluhm B."/>
            <person name="Cannon C."/>
            <person name="Castanera R."/>
            <person name="Culley D."/>
            <person name="Daum C."/>
            <person name="Ezra D."/>
            <person name="Gonzalez J."/>
            <person name="Henrissat B."/>
            <person name="Kuo A."/>
            <person name="Liang C."/>
            <person name="Lipzen A."/>
            <person name="Lutzoni F."/>
            <person name="Magnuson J."/>
            <person name="Mondo S."/>
            <person name="Nolan M."/>
            <person name="Ohm R."/>
            <person name="Pangilinan J."/>
            <person name="Park H.-J."/>
            <person name="Ramirez L."/>
            <person name="Alfaro M."/>
            <person name="Sun H."/>
            <person name="Tritt A."/>
            <person name="Yoshinaga Y."/>
            <person name="Zwiers L.-H."/>
            <person name="Turgeon B."/>
            <person name="Goodwin S."/>
            <person name="Spatafora J."/>
            <person name="Crous P."/>
            <person name="Grigoriev I."/>
        </authorList>
    </citation>
    <scope>NUCLEOTIDE SEQUENCE</scope>
    <source>
        <strain evidence="3">CBS 115976</strain>
    </source>
</reference>
<dbReference type="Pfam" id="PF25484">
    <property type="entry name" value="DUF7907"/>
    <property type="match status" value="1"/>
</dbReference>
<dbReference type="OrthoDB" id="3515453at2759"/>
<accession>A0A6A6TWY0</accession>
<gene>
    <name evidence="3" type="ORF">BT63DRAFT_483297</name>
</gene>
<feature type="domain" description="DUF7907" evidence="2">
    <location>
        <begin position="24"/>
        <end position="202"/>
    </location>
</feature>
<name>A0A6A6TWY0_9PEZI</name>
<evidence type="ECO:0000259" key="2">
    <source>
        <dbReference type="Pfam" id="PF25484"/>
    </source>
</evidence>
<feature type="chain" id="PRO_5025407062" description="DUF7907 domain-containing protein" evidence="1">
    <location>
        <begin position="19"/>
        <end position="204"/>
    </location>
</feature>
<keyword evidence="1" id="KW-0732">Signal</keyword>